<proteinExistence type="predicted"/>
<accession>A0ABW5P7W1</accession>
<dbReference type="Pfam" id="PF11155">
    <property type="entry name" value="DUF2935"/>
    <property type="match status" value="2"/>
</dbReference>
<keyword evidence="2" id="KW-1185">Reference proteome</keyword>
<dbReference type="InterPro" id="IPR021328">
    <property type="entry name" value="CotB-like"/>
</dbReference>
<dbReference type="RefSeq" id="WP_377599711.1">
    <property type="nucleotide sequence ID" value="NZ_JBHUME010000002.1"/>
</dbReference>
<evidence type="ECO:0000313" key="2">
    <source>
        <dbReference type="Proteomes" id="UP001597541"/>
    </source>
</evidence>
<comment type="caution">
    <text evidence="1">The sequence shown here is derived from an EMBL/GenBank/DDBJ whole genome shotgun (WGS) entry which is preliminary data.</text>
</comment>
<reference evidence="2" key="1">
    <citation type="journal article" date="2019" name="Int. J. Syst. Evol. Microbiol.">
        <title>The Global Catalogue of Microorganisms (GCM) 10K type strain sequencing project: providing services to taxonomists for standard genome sequencing and annotation.</title>
        <authorList>
            <consortium name="The Broad Institute Genomics Platform"/>
            <consortium name="The Broad Institute Genome Sequencing Center for Infectious Disease"/>
            <person name="Wu L."/>
            <person name="Ma J."/>
        </authorList>
    </citation>
    <scope>NUCLEOTIDE SEQUENCE [LARGE SCALE GENOMIC DNA]</scope>
    <source>
        <strain evidence="2">KCTC 3950</strain>
    </source>
</reference>
<dbReference type="Gene3D" id="1.20.1260.120">
    <property type="entry name" value="Protein of unknown function DUF2935"/>
    <property type="match status" value="1"/>
</dbReference>
<dbReference type="Proteomes" id="UP001597541">
    <property type="component" value="Unassembled WGS sequence"/>
</dbReference>
<gene>
    <name evidence="1" type="ORF">ACFSUF_02350</name>
</gene>
<sequence>MSLPAYTFIGEFLLGKAGTTINGAASYINPWEEHRFWLEILEDHAIFVFDQLSPAETSYVQTAEQYIMAFRNLRSRLNTIDPASKEDNPGLVELAKEAYPVALGYFRFEGDLQRLRILDQVNINLTPTYFNGTLNENQEYLRLLTYYMEGLQPEQLPLNGLLDLWLEDQVGHAVLLRNVLDPIELGLTEQANNYSRIFQAHLLKNDAFKGYLRFIQPGFEAEKQLAVETAVTVVEFYEFVVRVIRLYRGTRVLSRTTLRFLEHHLPESCYFLKKLSAFDDSIQTIPDCSLHKPSFPH</sequence>
<name>A0ABW5P7W1_9BACL</name>
<organism evidence="1 2">
    <name type="scientific">Paenibacillus gansuensis</name>
    <dbReference type="NCBI Taxonomy" id="306542"/>
    <lineage>
        <taxon>Bacteria</taxon>
        <taxon>Bacillati</taxon>
        <taxon>Bacillota</taxon>
        <taxon>Bacilli</taxon>
        <taxon>Bacillales</taxon>
        <taxon>Paenibacillaceae</taxon>
        <taxon>Paenibacillus</taxon>
    </lineage>
</organism>
<evidence type="ECO:0000313" key="1">
    <source>
        <dbReference type="EMBL" id="MFD2611258.1"/>
    </source>
</evidence>
<protein>
    <submittedName>
        <fullName evidence="1">DUF2935 domain-containing protein</fullName>
    </submittedName>
</protein>
<dbReference type="SUPFAM" id="SSF158430">
    <property type="entry name" value="Bacillus cereus metalloprotein-like"/>
    <property type="match status" value="2"/>
</dbReference>
<dbReference type="EMBL" id="JBHUME010000002">
    <property type="protein sequence ID" value="MFD2611258.1"/>
    <property type="molecule type" value="Genomic_DNA"/>
</dbReference>